<dbReference type="InterPro" id="IPR013525">
    <property type="entry name" value="ABC2_TM"/>
</dbReference>
<keyword evidence="5" id="KW-0046">Antibiotic resistance</keyword>
<dbReference type="GO" id="GO:0140359">
    <property type="term" value="F:ABC-type transporter activity"/>
    <property type="evidence" value="ECO:0007669"/>
    <property type="project" value="InterPro"/>
</dbReference>
<dbReference type="PROSITE" id="PS51012">
    <property type="entry name" value="ABC_TM2"/>
    <property type="match status" value="1"/>
</dbReference>
<keyword evidence="9" id="KW-1185">Reference proteome</keyword>
<evidence type="ECO:0000313" key="9">
    <source>
        <dbReference type="Proteomes" id="UP000549616"/>
    </source>
</evidence>
<evidence type="ECO:0000256" key="6">
    <source>
        <dbReference type="RuleBase" id="RU361157"/>
    </source>
</evidence>
<dbReference type="InterPro" id="IPR047817">
    <property type="entry name" value="ABC2_TM_bact-type"/>
</dbReference>
<organism evidence="8 9">
    <name type="scientific">Amycolatopsis endophytica</name>
    <dbReference type="NCBI Taxonomy" id="860233"/>
    <lineage>
        <taxon>Bacteria</taxon>
        <taxon>Bacillati</taxon>
        <taxon>Actinomycetota</taxon>
        <taxon>Actinomycetes</taxon>
        <taxon>Pseudonocardiales</taxon>
        <taxon>Pseudonocardiaceae</taxon>
        <taxon>Amycolatopsis</taxon>
    </lineage>
</organism>
<comment type="caution">
    <text evidence="6">Lacks conserved residue(s) required for the propagation of feature annotation.</text>
</comment>
<feature type="transmembrane region" description="Helical" evidence="6">
    <location>
        <begin position="47"/>
        <end position="69"/>
    </location>
</feature>
<feature type="transmembrane region" description="Helical" evidence="6">
    <location>
        <begin position="151"/>
        <end position="175"/>
    </location>
</feature>
<feature type="transmembrane region" description="Helical" evidence="6">
    <location>
        <begin position="242"/>
        <end position="261"/>
    </location>
</feature>
<dbReference type="InterPro" id="IPR000412">
    <property type="entry name" value="ABC_2_transport"/>
</dbReference>
<comment type="subcellular location">
    <subcellularLocation>
        <location evidence="6">Cell membrane</location>
        <topology evidence="6">Multi-pass membrane protein</topology>
    </subcellularLocation>
    <subcellularLocation>
        <location evidence="1">Membrane</location>
        <topology evidence="1">Multi-pass membrane protein</topology>
    </subcellularLocation>
</comment>
<dbReference type="Proteomes" id="UP000549616">
    <property type="component" value="Unassembled WGS sequence"/>
</dbReference>
<feature type="transmembrane region" description="Helical" evidence="6">
    <location>
        <begin position="123"/>
        <end position="144"/>
    </location>
</feature>
<feature type="transmembrane region" description="Helical" evidence="6">
    <location>
        <begin position="181"/>
        <end position="201"/>
    </location>
</feature>
<accession>A0A853B2J8</accession>
<evidence type="ECO:0000256" key="4">
    <source>
        <dbReference type="ARBA" id="ARBA00023136"/>
    </source>
</evidence>
<keyword evidence="3 6" id="KW-1133">Transmembrane helix</keyword>
<keyword evidence="4 6" id="KW-0472">Membrane</keyword>
<feature type="domain" description="ABC transmembrane type-2" evidence="7">
    <location>
        <begin position="37"/>
        <end position="264"/>
    </location>
</feature>
<dbReference type="GO" id="GO:0046677">
    <property type="term" value="P:response to antibiotic"/>
    <property type="evidence" value="ECO:0007669"/>
    <property type="project" value="UniProtKB-KW"/>
</dbReference>
<evidence type="ECO:0000259" key="7">
    <source>
        <dbReference type="PROSITE" id="PS51012"/>
    </source>
</evidence>
<keyword evidence="2 6" id="KW-0812">Transmembrane</keyword>
<keyword evidence="6" id="KW-1003">Cell membrane</keyword>
<proteinExistence type="inferred from homology"/>
<comment type="similarity">
    <text evidence="6">Belongs to the ABC-2 integral membrane protein family.</text>
</comment>
<gene>
    <name evidence="8" type="ORF">HNR02_002368</name>
</gene>
<dbReference type="InterPro" id="IPR051784">
    <property type="entry name" value="Nod_factor_ABC_transporter"/>
</dbReference>
<sequence length="266" mass="28165">MTAAVLDLPRRISPAKALQDGFTLAWRGVLKIRKNPEQLADVTIQPILFLLMFGYLFGGAIAGNTSAYIEVLVPALMVQNTVFASLATGTSLNTDVTKGVFDRFRAMPIARSAPLVGSVVSDVVRYAVALTVLLVAGMAMGYRLHTDVGSLLVGVALMLLAGLCFCWIAVFVGMLMRSPGAVQGVMVAIMMPITFGSNVFVPSDTMPAWLRAWSDISPVSLLADTMRGLLNGGAVAGPLLGALAWLAGIVAVFFPLAMSAYKRRVA</sequence>
<evidence type="ECO:0000256" key="1">
    <source>
        <dbReference type="ARBA" id="ARBA00004141"/>
    </source>
</evidence>
<dbReference type="GO" id="GO:0043190">
    <property type="term" value="C:ATP-binding cassette (ABC) transporter complex"/>
    <property type="evidence" value="ECO:0007669"/>
    <property type="project" value="InterPro"/>
</dbReference>
<dbReference type="PANTHER" id="PTHR43229:SF2">
    <property type="entry name" value="NODULATION PROTEIN J"/>
    <property type="match status" value="1"/>
</dbReference>
<evidence type="ECO:0000256" key="5">
    <source>
        <dbReference type="ARBA" id="ARBA00023251"/>
    </source>
</evidence>
<dbReference type="RefSeq" id="WP_179773257.1">
    <property type="nucleotide sequence ID" value="NZ_JACCFK010000001.1"/>
</dbReference>
<dbReference type="EMBL" id="JACCFK010000001">
    <property type="protein sequence ID" value="NYI89045.1"/>
    <property type="molecule type" value="Genomic_DNA"/>
</dbReference>
<evidence type="ECO:0000256" key="2">
    <source>
        <dbReference type="ARBA" id="ARBA00022692"/>
    </source>
</evidence>
<protein>
    <recommendedName>
        <fullName evidence="6">Transport permease protein</fullName>
    </recommendedName>
</protein>
<comment type="caution">
    <text evidence="8">The sequence shown here is derived from an EMBL/GenBank/DDBJ whole genome shotgun (WGS) entry which is preliminary data.</text>
</comment>
<dbReference type="PANTHER" id="PTHR43229">
    <property type="entry name" value="NODULATION PROTEIN J"/>
    <property type="match status" value="1"/>
</dbReference>
<dbReference type="AlphaFoldDB" id="A0A853B2J8"/>
<dbReference type="PIRSF" id="PIRSF006648">
    <property type="entry name" value="DrrB"/>
    <property type="match status" value="1"/>
</dbReference>
<evidence type="ECO:0000313" key="8">
    <source>
        <dbReference type="EMBL" id="NYI89045.1"/>
    </source>
</evidence>
<reference evidence="8 9" key="1">
    <citation type="submission" date="2020-07" db="EMBL/GenBank/DDBJ databases">
        <title>Sequencing the genomes of 1000 actinobacteria strains.</title>
        <authorList>
            <person name="Klenk H.-P."/>
        </authorList>
    </citation>
    <scope>NUCLEOTIDE SEQUENCE [LARGE SCALE GENOMIC DNA]</scope>
    <source>
        <strain evidence="8 9">DSM 104006</strain>
    </source>
</reference>
<evidence type="ECO:0000256" key="3">
    <source>
        <dbReference type="ARBA" id="ARBA00022989"/>
    </source>
</evidence>
<name>A0A853B2J8_9PSEU</name>
<keyword evidence="6" id="KW-0813">Transport</keyword>
<dbReference type="Pfam" id="PF01061">
    <property type="entry name" value="ABC2_membrane"/>
    <property type="match status" value="1"/>
</dbReference>